<sequence length="139" mass="16644">MPIILHILHHLLCMHSFRSTSLLAAGNQVRRRLISGPYSFDSFQRLKRGYTIKAFLRARYCLWFWFWSWVYCTFSSRWKAGFMCSREIAEVCIELCLFEYIFWRCIYPFKFVVSYGKGTPIIMFIAPNVFTFSTRFPSL</sequence>
<organism evidence="1 2">
    <name type="scientific">Tothia fuscella</name>
    <dbReference type="NCBI Taxonomy" id="1048955"/>
    <lineage>
        <taxon>Eukaryota</taxon>
        <taxon>Fungi</taxon>
        <taxon>Dikarya</taxon>
        <taxon>Ascomycota</taxon>
        <taxon>Pezizomycotina</taxon>
        <taxon>Dothideomycetes</taxon>
        <taxon>Pleosporomycetidae</taxon>
        <taxon>Venturiales</taxon>
        <taxon>Cylindrosympodiaceae</taxon>
        <taxon>Tothia</taxon>
    </lineage>
</organism>
<proteinExistence type="predicted"/>
<evidence type="ECO:0000313" key="2">
    <source>
        <dbReference type="Proteomes" id="UP000800235"/>
    </source>
</evidence>
<name>A0A9P4P0J2_9PEZI</name>
<dbReference type="EMBL" id="MU007015">
    <property type="protein sequence ID" value="KAF2434713.1"/>
    <property type="molecule type" value="Genomic_DNA"/>
</dbReference>
<protein>
    <submittedName>
        <fullName evidence="1">Uncharacterized protein</fullName>
    </submittedName>
</protein>
<dbReference type="Proteomes" id="UP000800235">
    <property type="component" value="Unassembled WGS sequence"/>
</dbReference>
<comment type="caution">
    <text evidence="1">The sequence shown here is derived from an EMBL/GenBank/DDBJ whole genome shotgun (WGS) entry which is preliminary data.</text>
</comment>
<dbReference type="AlphaFoldDB" id="A0A9P4P0J2"/>
<gene>
    <name evidence="1" type="ORF">EJ08DRAFT_427775</name>
</gene>
<accession>A0A9P4P0J2</accession>
<evidence type="ECO:0000313" key="1">
    <source>
        <dbReference type="EMBL" id="KAF2434713.1"/>
    </source>
</evidence>
<keyword evidence="2" id="KW-1185">Reference proteome</keyword>
<reference evidence="1" key="1">
    <citation type="journal article" date="2020" name="Stud. Mycol.">
        <title>101 Dothideomycetes genomes: a test case for predicting lifestyles and emergence of pathogens.</title>
        <authorList>
            <person name="Haridas S."/>
            <person name="Albert R."/>
            <person name="Binder M."/>
            <person name="Bloem J."/>
            <person name="Labutti K."/>
            <person name="Salamov A."/>
            <person name="Andreopoulos B."/>
            <person name="Baker S."/>
            <person name="Barry K."/>
            <person name="Bills G."/>
            <person name="Bluhm B."/>
            <person name="Cannon C."/>
            <person name="Castanera R."/>
            <person name="Culley D."/>
            <person name="Daum C."/>
            <person name="Ezra D."/>
            <person name="Gonzalez J."/>
            <person name="Henrissat B."/>
            <person name="Kuo A."/>
            <person name="Liang C."/>
            <person name="Lipzen A."/>
            <person name="Lutzoni F."/>
            <person name="Magnuson J."/>
            <person name="Mondo S."/>
            <person name="Nolan M."/>
            <person name="Ohm R."/>
            <person name="Pangilinan J."/>
            <person name="Park H.-J."/>
            <person name="Ramirez L."/>
            <person name="Alfaro M."/>
            <person name="Sun H."/>
            <person name="Tritt A."/>
            <person name="Yoshinaga Y."/>
            <person name="Zwiers L.-H."/>
            <person name="Turgeon B."/>
            <person name="Goodwin S."/>
            <person name="Spatafora J."/>
            <person name="Crous P."/>
            <person name="Grigoriev I."/>
        </authorList>
    </citation>
    <scope>NUCLEOTIDE SEQUENCE</scope>
    <source>
        <strain evidence="1">CBS 130266</strain>
    </source>
</reference>